<feature type="compositionally biased region" description="Basic and acidic residues" evidence="1">
    <location>
        <begin position="75"/>
        <end position="84"/>
    </location>
</feature>
<evidence type="ECO:0000256" key="1">
    <source>
        <dbReference type="SAM" id="MobiDB-lite"/>
    </source>
</evidence>
<feature type="compositionally biased region" description="Low complexity" evidence="1">
    <location>
        <begin position="135"/>
        <end position="181"/>
    </location>
</feature>
<feature type="compositionally biased region" description="Low complexity" evidence="1">
    <location>
        <begin position="14"/>
        <end position="27"/>
    </location>
</feature>
<evidence type="ECO:0000313" key="2">
    <source>
        <dbReference type="EMBL" id="KIO05351.1"/>
    </source>
</evidence>
<evidence type="ECO:0000313" key="3">
    <source>
        <dbReference type="Proteomes" id="UP000054217"/>
    </source>
</evidence>
<feature type="compositionally biased region" description="Low complexity" evidence="1">
    <location>
        <begin position="581"/>
        <end position="612"/>
    </location>
</feature>
<feature type="compositionally biased region" description="Basic and acidic residues" evidence="1">
    <location>
        <begin position="1183"/>
        <end position="1192"/>
    </location>
</feature>
<feature type="compositionally biased region" description="Basic and acidic residues" evidence="1">
    <location>
        <begin position="420"/>
        <end position="443"/>
    </location>
</feature>
<feature type="compositionally biased region" description="Basic and acidic residues" evidence="1">
    <location>
        <begin position="757"/>
        <end position="775"/>
    </location>
</feature>
<accession>A0A0C3PBM5</accession>
<dbReference type="EMBL" id="KN831967">
    <property type="protein sequence ID" value="KIO05351.1"/>
    <property type="molecule type" value="Genomic_DNA"/>
</dbReference>
<keyword evidence="3" id="KW-1185">Reference proteome</keyword>
<feature type="compositionally biased region" description="Low complexity" evidence="1">
    <location>
        <begin position="1136"/>
        <end position="1170"/>
    </location>
</feature>
<feature type="region of interest" description="Disordered" evidence="1">
    <location>
        <begin position="827"/>
        <end position="1095"/>
    </location>
</feature>
<reference evidence="3" key="2">
    <citation type="submission" date="2015-01" db="EMBL/GenBank/DDBJ databases">
        <title>Evolutionary Origins and Diversification of the Mycorrhizal Mutualists.</title>
        <authorList>
            <consortium name="DOE Joint Genome Institute"/>
            <consortium name="Mycorrhizal Genomics Consortium"/>
            <person name="Kohler A."/>
            <person name="Kuo A."/>
            <person name="Nagy L.G."/>
            <person name="Floudas D."/>
            <person name="Copeland A."/>
            <person name="Barry K.W."/>
            <person name="Cichocki N."/>
            <person name="Veneault-Fourrey C."/>
            <person name="LaButti K."/>
            <person name="Lindquist E.A."/>
            <person name="Lipzen A."/>
            <person name="Lundell T."/>
            <person name="Morin E."/>
            <person name="Murat C."/>
            <person name="Riley R."/>
            <person name="Ohm R."/>
            <person name="Sun H."/>
            <person name="Tunlid A."/>
            <person name="Henrissat B."/>
            <person name="Grigoriev I.V."/>
            <person name="Hibbett D.S."/>
            <person name="Martin F."/>
        </authorList>
    </citation>
    <scope>NUCLEOTIDE SEQUENCE [LARGE SCALE GENOMIC DNA]</scope>
    <source>
        <strain evidence="3">Marx 270</strain>
    </source>
</reference>
<feature type="compositionally biased region" description="Low complexity" evidence="1">
    <location>
        <begin position="927"/>
        <end position="936"/>
    </location>
</feature>
<dbReference type="STRING" id="870435.A0A0C3PBM5"/>
<reference evidence="2 3" key="1">
    <citation type="submission" date="2014-04" db="EMBL/GenBank/DDBJ databases">
        <authorList>
            <consortium name="DOE Joint Genome Institute"/>
            <person name="Kuo A."/>
            <person name="Kohler A."/>
            <person name="Costa M.D."/>
            <person name="Nagy L.G."/>
            <person name="Floudas D."/>
            <person name="Copeland A."/>
            <person name="Barry K.W."/>
            <person name="Cichocki N."/>
            <person name="Veneault-Fourrey C."/>
            <person name="LaButti K."/>
            <person name="Lindquist E.A."/>
            <person name="Lipzen A."/>
            <person name="Lundell T."/>
            <person name="Morin E."/>
            <person name="Murat C."/>
            <person name="Sun H."/>
            <person name="Tunlid A."/>
            <person name="Henrissat B."/>
            <person name="Grigoriev I.V."/>
            <person name="Hibbett D.S."/>
            <person name="Martin F."/>
            <person name="Nordberg H.P."/>
            <person name="Cantor M.N."/>
            <person name="Hua S.X."/>
        </authorList>
    </citation>
    <scope>NUCLEOTIDE SEQUENCE [LARGE SCALE GENOMIC DNA]</scope>
    <source>
        <strain evidence="2 3">Marx 270</strain>
    </source>
</reference>
<feature type="compositionally biased region" description="Basic and acidic residues" evidence="1">
    <location>
        <begin position="547"/>
        <end position="580"/>
    </location>
</feature>
<feature type="region of interest" description="Disordered" evidence="1">
    <location>
        <begin position="321"/>
        <end position="489"/>
    </location>
</feature>
<feature type="compositionally biased region" description="Basic and acidic residues" evidence="1">
    <location>
        <begin position="999"/>
        <end position="1008"/>
    </location>
</feature>
<sequence>MTRQRPLSAIFIGSSSSSSSSLQLQLQHPPPSPSSNTSGGLPSPPATNSTGSGSTKEDNSTGSIRQCPAPNITMADHHNDKSTLSDDDNDENDDDNTARLDRRHPSKNIGEVLGTLQRVKSLAQRNRMAIDKLTSFSRLNTPSPSSSSRMSRSPGSNPLASASTSSLTSTSHHSHPASSSTSDRRHADTLSGSETERESFRAPTPSHSNSFRSASPDLSTSPPLPPLPPSTLPFYDDDANHPRQRRISAPPSPDKARQASPGPSRTPRKRTSLASTMSAPVGPLDADRERDRYHARGNGHAHERSYANRDNVTDTALAAVASARQSPTDTATTSTSSRRSRQPLPREFRDGGRTSLDGRTSIEPPHTPYRTPVRDGAHGHNENADTDLSPRTASHTAANAGMARLQFSPRSAARLNRSSTVRDDGRRYQPRWQSDDFSTHGIDDTPSIPSTFTSTATAAAATGAPVGGTGRRQTPRGGSAESPLTSGRLASESLRAAGIGMRSVRSPFLAGSTSSTANGFSVNSKDDDPFSGTVAGVSYRSKSRTGKSVEWEDRDYDRYGDRYGHDRDTRRHMIPDDQRSKTSASSSARVSDGVGPPGPSSSSRLGMGSSRPATSMATTGEWNKGLREGMDSRNGITESESRGEFERSRSVTLRRHTSAMAPSHSHTHSSPYPRHDQHQRGTSQQQAEHARLLAESLSMFYSTLSKLPLQASVARELGHQAETIVRASERLNGLLRAGTAHAVQKQIAIEVDEDEDHDFRGDDREHVRDWPREGGRESGMHLAKLWRDVGADFREGLRESDEVVRTLTGFILGVGKVLKEMANIAAASTSGGGGSAASTTSGTGSACGSATGMGEGKEHLRSVSLDHHDIVRRHVRTPDSGDGLRDGRRSVESRKSWDPIGVGGAGSSSLDLSRRVTSVHRDREYELASSRPSSSALRERERDGGGSDQDRRAGSRIRMTPPLPLPAPPSVPASASSSALGSTSTSGLGLASTTRRLMTLRESREREQQLVSSARTPGTVDLSAPMDYEPSPTPASKQQYGKGMPPPLLSHSTPGPPPVKSQSTPGPSQLTSGGRPPSHATVAQSTPPPLPILPSESFLRKSSLAEKQNRRKVSLASIASILTIRPSGGGSGSSGGSQAPPFAVTSSAPTTAVTAHTVSASSPESLTPSSTLPPPTAAPLSRTDSRDSRESTRPSVTFSRPSEVSTSALQMQQSRDEARRRAEEELIREREMERESRQSLRSPLSGSETERDTRRRTIGSRVARMSLDAAIDEREGESMGRSGGVGAGGTRTSTITLPSQRRERRRTVTEIFG</sequence>
<feature type="compositionally biased region" description="Low complexity" evidence="1">
    <location>
        <begin position="324"/>
        <end position="343"/>
    </location>
</feature>
<organism evidence="2 3">
    <name type="scientific">Pisolithus tinctorius Marx 270</name>
    <dbReference type="NCBI Taxonomy" id="870435"/>
    <lineage>
        <taxon>Eukaryota</taxon>
        <taxon>Fungi</taxon>
        <taxon>Dikarya</taxon>
        <taxon>Basidiomycota</taxon>
        <taxon>Agaricomycotina</taxon>
        <taxon>Agaricomycetes</taxon>
        <taxon>Agaricomycetidae</taxon>
        <taxon>Boletales</taxon>
        <taxon>Sclerodermatineae</taxon>
        <taxon>Pisolithaceae</taxon>
        <taxon>Pisolithus</taxon>
    </lineage>
</organism>
<feature type="compositionally biased region" description="Polar residues" evidence="1">
    <location>
        <begin position="1060"/>
        <end position="1072"/>
    </location>
</feature>
<feature type="region of interest" description="Disordered" evidence="1">
    <location>
        <begin position="1"/>
        <end position="111"/>
    </location>
</feature>
<feature type="compositionally biased region" description="Basic and acidic residues" evidence="1">
    <location>
        <begin position="937"/>
        <end position="953"/>
    </location>
</feature>
<proteinExistence type="predicted"/>
<dbReference type="InParanoid" id="A0A0C3PBM5"/>
<name>A0A0C3PBM5_PISTI</name>
<feature type="compositionally biased region" description="Basic and acidic residues" evidence="1">
    <location>
        <begin position="876"/>
        <end position="897"/>
    </location>
</feature>
<feature type="region of interest" description="Disordered" evidence="1">
    <location>
        <begin position="756"/>
        <end position="775"/>
    </location>
</feature>
<dbReference type="OrthoDB" id="3358078at2759"/>
<feature type="region of interest" description="Disordered" evidence="1">
    <location>
        <begin position="512"/>
        <end position="688"/>
    </location>
</feature>
<feature type="compositionally biased region" description="Basic and acidic residues" evidence="1">
    <location>
        <begin position="855"/>
        <end position="869"/>
    </location>
</feature>
<feature type="compositionally biased region" description="Low complexity" evidence="1">
    <location>
        <begin position="445"/>
        <end position="464"/>
    </location>
</feature>
<feature type="compositionally biased region" description="Low complexity" evidence="1">
    <location>
        <begin position="836"/>
        <end position="852"/>
    </location>
</feature>
<feature type="compositionally biased region" description="Low complexity" evidence="1">
    <location>
        <begin position="658"/>
        <end position="671"/>
    </location>
</feature>
<feature type="compositionally biased region" description="Acidic residues" evidence="1">
    <location>
        <begin position="85"/>
        <end position="95"/>
    </location>
</feature>
<feature type="compositionally biased region" description="Basic and acidic residues" evidence="1">
    <location>
        <begin position="182"/>
        <end position="200"/>
    </location>
</feature>
<feature type="compositionally biased region" description="Pro residues" evidence="1">
    <location>
        <begin position="961"/>
        <end position="971"/>
    </location>
</feature>
<dbReference type="Proteomes" id="UP000054217">
    <property type="component" value="Unassembled WGS sequence"/>
</dbReference>
<gene>
    <name evidence="2" type="ORF">M404DRAFT_15368</name>
</gene>
<feature type="compositionally biased region" description="Polar residues" evidence="1">
    <location>
        <begin position="46"/>
        <end position="64"/>
    </location>
</feature>
<feature type="compositionally biased region" description="Basic and acidic residues" evidence="1">
    <location>
        <begin position="639"/>
        <end position="649"/>
    </location>
</feature>
<feature type="compositionally biased region" description="Low complexity" evidence="1">
    <location>
        <begin position="972"/>
        <end position="994"/>
    </location>
</feature>
<feature type="compositionally biased region" description="Basic and acidic residues" evidence="1">
    <location>
        <begin position="1214"/>
        <end position="1238"/>
    </location>
</feature>
<feature type="region of interest" description="Disordered" evidence="1">
    <location>
        <begin position="1124"/>
        <end position="1313"/>
    </location>
</feature>
<feature type="compositionally biased region" description="Pro residues" evidence="1">
    <location>
        <begin position="1044"/>
        <end position="1059"/>
    </location>
</feature>
<feature type="region of interest" description="Disordered" evidence="1">
    <location>
        <begin position="133"/>
        <end position="290"/>
    </location>
</feature>
<feature type="compositionally biased region" description="Basic and acidic residues" evidence="1">
    <location>
        <begin position="372"/>
        <end position="383"/>
    </location>
</feature>
<dbReference type="HOGENOM" id="CLU_004775_0_0_1"/>
<feature type="compositionally biased region" description="Pro residues" evidence="1">
    <location>
        <begin position="222"/>
        <end position="231"/>
    </location>
</feature>
<feature type="compositionally biased region" description="Polar residues" evidence="1">
    <location>
        <begin position="1194"/>
        <end position="1213"/>
    </location>
</feature>
<protein>
    <submittedName>
        <fullName evidence="2">Uncharacterized protein</fullName>
    </submittedName>
</protein>
<feature type="compositionally biased region" description="Polar residues" evidence="1">
    <location>
        <begin position="512"/>
        <end position="523"/>
    </location>
</feature>